<keyword evidence="4" id="KW-1185">Reference proteome</keyword>
<dbReference type="AlphaFoldDB" id="A0A1X2H7G3"/>
<evidence type="ECO:0000313" key="4">
    <source>
        <dbReference type="Proteomes" id="UP000242180"/>
    </source>
</evidence>
<feature type="transmembrane region" description="Helical" evidence="2">
    <location>
        <begin position="116"/>
        <end position="136"/>
    </location>
</feature>
<dbReference type="Proteomes" id="UP000242180">
    <property type="component" value="Unassembled WGS sequence"/>
</dbReference>
<dbReference type="OrthoDB" id="2243446at2759"/>
<feature type="transmembrane region" description="Helical" evidence="2">
    <location>
        <begin position="148"/>
        <end position="170"/>
    </location>
</feature>
<keyword evidence="2" id="KW-0472">Membrane</keyword>
<feature type="transmembrane region" description="Helical" evidence="2">
    <location>
        <begin position="78"/>
        <end position="95"/>
    </location>
</feature>
<reference evidence="3 4" key="1">
    <citation type="submission" date="2016-07" db="EMBL/GenBank/DDBJ databases">
        <title>Pervasive Adenine N6-methylation of Active Genes in Fungi.</title>
        <authorList>
            <consortium name="DOE Joint Genome Institute"/>
            <person name="Mondo S.J."/>
            <person name="Dannebaum R.O."/>
            <person name="Kuo R.C."/>
            <person name="Labutti K."/>
            <person name="Haridas S."/>
            <person name="Kuo A."/>
            <person name="Salamov A."/>
            <person name="Ahrendt S.R."/>
            <person name="Lipzen A."/>
            <person name="Sullivan W."/>
            <person name="Andreopoulos W.B."/>
            <person name="Clum A."/>
            <person name="Lindquist E."/>
            <person name="Daum C."/>
            <person name="Ramamoorthy G.K."/>
            <person name="Gryganskyi A."/>
            <person name="Culley D."/>
            <person name="Magnuson J.K."/>
            <person name="James T.Y."/>
            <person name="O'Malley M.A."/>
            <person name="Stajich J.E."/>
            <person name="Spatafora J.W."/>
            <person name="Visel A."/>
            <person name="Grigoriev I.V."/>
        </authorList>
    </citation>
    <scope>NUCLEOTIDE SEQUENCE [LARGE SCALE GENOMIC DNA]</scope>
    <source>
        <strain evidence="3 4">NRRL 2496</strain>
    </source>
</reference>
<keyword evidence="2" id="KW-1133">Transmembrane helix</keyword>
<gene>
    <name evidence="3" type="ORF">BCR43DRAFT_494104</name>
</gene>
<evidence type="ECO:0000256" key="2">
    <source>
        <dbReference type="SAM" id="Phobius"/>
    </source>
</evidence>
<comment type="caution">
    <text evidence="3">The sequence shown here is derived from an EMBL/GenBank/DDBJ whole genome shotgun (WGS) entry which is preliminary data.</text>
</comment>
<protein>
    <submittedName>
        <fullName evidence="3">Uncharacterized protein</fullName>
    </submittedName>
</protein>
<feature type="region of interest" description="Disordered" evidence="1">
    <location>
        <begin position="246"/>
        <end position="266"/>
    </location>
</feature>
<feature type="transmembrane region" description="Helical" evidence="2">
    <location>
        <begin position="13"/>
        <end position="32"/>
    </location>
</feature>
<evidence type="ECO:0000256" key="1">
    <source>
        <dbReference type="SAM" id="MobiDB-lite"/>
    </source>
</evidence>
<dbReference type="EMBL" id="MCGN01000007">
    <property type="protein sequence ID" value="ORY94481.1"/>
    <property type="molecule type" value="Genomic_DNA"/>
</dbReference>
<organism evidence="3 4">
    <name type="scientific">Syncephalastrum racemosum</name>
    <name type="common">Filamentous fungus</name>
    <dbReference type="NCBI Taxonomy" id="13706"/>
    <lineage>
        <taxon>Eukaryota</taxon>
        <taxon>Fungi</taxon>
        <taxon>Fungi incertae sedis</taxon>
        <taxon>Mucoromycota</taxon>
        <taxon>Mucoromycotina</taxon>
        <taxon>Mucoromycetes</taxon>
        <taxon>Mucorales</taxon>
        <taxon>Syncephalastraceae</taxon>
        <taxon>Syncephalastrum</taxon>
    </lineage>
</organism>
<evidence type="ECO:0000313" key="3">
    <source>
        <dbReference type="EMBL" id="ORY94481.1"/>
    </source>
</evidence>
<sequence length="266" mass="29330">MDYALHFMQMQEAILALSAVTVVAAISTAIFVRSSFPFALVTIAALCYLLSSSLIVAATKLSYYDYEGIIGRAIGFDFFEAIFPALAWCVAFGALRAKRLETDHSRWHFWKGHGHGIHLAYFWTFLIIIIAIAYTGSENSSSSDVNSIIGMSQFCAYALWAYPVFFGLQWHFARNYELPDHSLFFGSLGAYSFLMLLVTIGKTVYVAQRNYTVNFAMSELFGIFALWVAIAAGRFWTHKAHESAATSGAPAAGTSSAAQAEPKTQV</sequence>
<name>A0A1X2H7G3_SYNRA</name>
<proteinExistence type="predicted"/>
<dbReference type="InParanoid" id="A0A1X2H7G3"/>
<keyword evidence="2" id="KW-0812">Transmembrane</keyword>
<feature type="transmembrane region" description="Helical" evidence="2">
    <location>
        <begin position="220"/>
        <end position="237"/>
    </location>
</feature>
<feature type="transmembrane region" description="Helical" evidence="2">
    <location>
        <begin position="39"/>
        <end position="58"/>
    </location>
</feature>
<feature type="transmembrane region" description="Helical" evidence="2">
    <location>
        <begin position="182"/>
        <end position="200"/>
    </location>
</feature>
<accession>A0A1X2H7G3</accession>